<reference evidence="10 11" key="1">
    <citation type="submission" date="2021-12" db="EMBL/GenBank/DDBJ databases">
        <title>Complete genome sequence of Phytobacter diazotrophicus TA9734.</title>
        <authorList>
            <person name="Kubota H."/>
            <person name="Nakayama Y."/>
            <person name="Ariyoshi T."/>
        </authorList>
    </citation>
    <scope>NUCLEOTIDE SEQUENCE [LARGE SCALE GENOMIC DNA]</scope>
    <source>
        <strain evidence="10 11">TA9734</strain>
    </source>
</reference>
<evidence type="ECO:0000256" key="7">
    <source>
        <dbReference type="ARBA" id="ARBA00023136"/>
    </source>
</evidence>
<keyword evidence="4" id="KW-0997">Cell inner membrane</keyword>
<dbReference type="Pfam" id="PF25885">
    <property type="entry name" value="HH_EMRA"/>
    <property type="match status" value="1"/>
</dbReference>
<evidence type="ECO:0000256" key="2">
    <source>
        <dbReference type="ARBA" id="ARBA00022448"/>
    </source>
</evidence>
<dbReference type="InterPro" id="IPR058633">
    <property type="entry name" value="EmrA/FarA_HH"/>
</dbReference>
<dbReference type="Proteomes" id="UP001320460">
    <property type="component" value="Chromosome"/>
</dbReference>
<evidence type="ECO:0000256" key="6">
    <source>
        <dbReference type="ARBA" id="ARBA00022989"/>
    </source>
</evidence>
<feature type="transmembrane region" description="Helical" evidence="8">
    <location>
        <begin position="23"/>
        <end position="44"/>
    </location>
</feature>
<accession>A0ABM7VRG2</accession>
<comment type="subcellular location">
    <subcellularLocation>
        <location evidence="1">Cell envelope</location>
    </subcellularLocation>
</comment>
<evidence type="ECO:0000256" key="3">
    <source>
        <dbReference type="ARBA" id="ARBA00022475"/>
    </source>
</evidence>
<evidence type="ECO:0000256" key="1">
    <source>
        <dbReference type="ARBA" id="ARBA00004196"/>
    </source>
</evidence>
<evidence type="ECO:0000256" key="8">
    <source>
        <dbReference type="SAM" id="Phobius"/>
    </source>
</evidence>
<dbReference type="EMBL" id="AP025334">
    <property type="protein sequence ID" value="BDD49623.1"/>
    <property type="molecule type" value="Genomic_DNA"/>
</dbReference>
<dbReference type="NCBIfam" id="TIGR00998">
    <property type="entry name" value="8a0101"/>
    <property type="match status" value="1"/>
</dbReference>
<proteinExistence type="predicted"/>
<evidence type="ECO:0000256" key="4">
    <source>
        <dbReference type="ARBA" id="ARBA00022519"/>
    </source>
</evidence>
<dbReference type="InterPro" id="IPR050739">
    <property type="entry name" value="MFP"/>
</dbReference>
<keyword evidence="2" id="KW-0813">Transport</keyword>
<protein>
    <submittedName>
        <fullName evidence="10">Multidrug export protein EmrA</fullName>
    </submittedName>
</protein>
<dbReference type="Gene3D" id="1.10.287.470">
    <property type="entry name" value="Helix hairpin bin"/>
    <property type="match status" value="1"/>
</dbReference>
<gene>
    <name evidence="10" type="ORF">PDTA9734_11100</name>
</gene>
<feature type="domain" description="Multidrug export protein EmrA/FarA alpha-helical hairpin" evidence="9">
    <location>
        <begin position="95"/>
        <end position="216"/>
    </location>
</feature>
<evidence type="ECO:0000313" key="10">
    <source>
        <dbReference type="EMBL" id="BDD49623.1"/>
    </source>
</evidence>
<evidence type="ECO:0000313" key="11">
    <source>
        <dbReference type="Proteomes" id="UP001320460"/>
    </source>
</evidence>
<evidence type="ECO:0000259" key="9">
    <source>
        <dbReference type="Pfam" id="PF25885"/>
    </source>
</evidence>
<sequence>MSANAESQTPQQPVKKKGKRKGALLLLTLLFIVIAVAYGIYWFLVLRHFEETDDAYVAGNQVQIMAQVSGSVTKVWADNTDYVKQGDVLVTLDATDAQQAFEKAQTALASSVRQTRQLMINGKQLQASIELQRTALAQAQTDLNRRVPLGNANLIGREELQHARDAVATAQAQLDVAIQQYNANQAMILDTRLEDQPAVKQAAAELRNAWLALQRTKIVSPITGYVSRRAVQPGAQISPTTSLMAVVPATGLWVDANFKETQLAHMRIGQTATVVSDLYGDEVKYTGKVVGLDMGTGSAFSLLPAQNATGNWIKVVQRLPVRIELDAKQLSDHPLRIGLSTLVNVDTTNRDGQVLSSQVRTSPAYESNARELDLKPVNTLIENIVKANAG</sequence>
<keyword evidence="5 8" id="KW-0812">Transmembrane</keyword>
<keyword evidence="7 8" id="KW-0472">Membrane</keyword>
<keyword evidence="3" id="KW-1003">Cell membrane</keyword>
<dbReference type="PANTHER" id="PTHR30386">
    <property type="entry name" value="MEMBRANE FUSION SUBUNIT OF EMRAB-TOLC MULTIDRUG EFFLUX PUMP"/>
    <property type="match status" value="1"/>
</dbReference>
<dbReference type="Gene3D" id="2.40.50.100">
    <property type="match status" value="1"/>
</dbReference>
<dbReference type="RefSeq" id="WP_039077608.1">
    <property type="nucleotide sequence ID" value="NZ_AP025334.1"/>
</dbReference>
<dbReference type="PANTHER" id="PTHR30386:SF19">
    <property type="entry name" value="MULTIDRUG EXPORT PROTEIN EMRA-RELATED"/>
    <property type="match status" value="1"/>
</dbReference>
<dbReference type="NCBIfam" id="NF011715">
    <property type="entry name" value="PRK15136.1"/>
    <property type="match status" value="1"/>
</dbReference>
<keyword evidence="11" id="KW-1185">Reference proteome</keyword>
<dbReference type="Gene3D" id="2.40.30.170">
    <property type="match status" value="1"/>
</dbReference>
<dbReference type="InterPro" id="IPR005694">
    <property type="entry name" value="MFP_proteobact"/>
</dbReference>
<organism evidence="10 11">
    <name type="scientific">Phytobacter diazotrophicus</name>
    <dbReference type="NCBI Taxonomy" id="395631"/>
    <lineage>
        <taxon>Bacteria</taxon>
        <taxon>Pseudomonadati</taxon>
        <taxon>Pseudomonadota</taxon>
        <taxon>Gammaproteobacteria</taxon>
        <taxon>Enterobacterales</taxon>
        <taxon>Enterobacteriaceae</taxon>
        <taxon>Phytobacter</taxon>
    </lineage>
</organism>
<dbReference type="SUPFAM" id="SSF111369">
    <property type="entry name" value="HlyD-like secretion proteins"/>
    <property type="match status" value="2"/>
</dbReference>
<name>A0ABM7VRG2_9ENTR</name>
<keyword evidence="6 8" id="KW-1133">Transmembrane helix</keyword>
<evidence type="ECO:0000256" key="5">
    <source>
        <dbReference type="ARBA" id="ARBA00022692"/>
    </source>
</evidence>